<evidence type="ECO:0000256" key="3">
    <source>
        <dbReference type="ARBA" id="ARBA00022475"/>
    </source>
</evidence>
<feature type="transmembrane region" description="Helical" evidence="10">
    <location>
        <begin position="95"/>
        <end position="116"/>
    </location>
</feature>
<keyword evidence="6 10" id="KW-0769">Symport</keyword>
<dbReference type="RefSeq" id="WP_002436824.1">
    <property type="nucleotide sequence ID" value="NZ_BAFF01000009.1"/>
</dbReference>
<comment type="caution">
    <text evidence="12">The sequence shown here is derived from an EMBL/GenBank/DDBJ whole genome shotgun (WGS) entry which is preliminary data.</text>
</comment>
<keyword evidence="7 10" id="KW-1133">Transmembrane helix</keyword>
<keyword evidence="13" id="KW-1185">Reference proteome</keyword>
<dbReference type="PROSITE" id="PS50850">
    <property type="entry name" value="MFS"/>
    <property type="match status" value="1"/>
</dbReference>
<dbReference type="SUPFAM" id="SSF103473">
    <property type="entry name" value="MFS general substrate transporter"/>
    <property type="match status" value="1"/>
</dbReference>
<dbReference type="InterPro" id="IPR004740">
    <property type="entry name" value="Nuc_H_symport"/>
</dbReference>
<evidence type="ECO:0000256" key="5">
    <source>
        <dbReference type="ARBA" id="ARBA00022692"/>
    </source>
</evidence>
<dbReference type="GO" id="GO:0015212">
    <property type="term" value="F:cytidine transmembrane transporter activity"/>
    <property type="evidence" value="ECO:0007669"/>
    <property type="project" value="TreeGrafter"/>
</dbReference>
<dbReference type="EMBL" id="BAFF01000009">
    <property type="protein sequence ID" value="GAB52778.1"/>
    <property type="molecule type" value="Genomic_DNA"/>
</dbReference>
<dbReference type="PANTHER" id="PTHR23522:SF4">
    <property type="entry name" value="NUCLEOSIDE PERMEASE NUPG-RELATED"/>
    <property type="match status" value="1"/>
</dbReference>
<feature type="transmembrane region" description="Helical" evidence="10">
    <location>
        <begin position="12"/>
        <end position="31"/>
    </location>
</feature>
<dbReference type="Proteomes" id="UP000010297">
    <property type="component" value="Unassembled WGS sequence"/>
</dbReference>
<feature type="transmembrane region" description="Helical" evidence="10">
    <location>
        <begin position="161"/>
        <end position="179"/>
    </location>
</feature>
<keyword evidence="8 10" id="KW-0472">Membrane</keyword>
<evidence type="ECO:0000256" key="2">
    <source>
        <dbReference type="ARBA" id="ARBA00022448"/>
    </source>
</evidence>
<dbReference type="AlphaFoldDB" id="H5V470"/>
<sequence length="418" mass="46303">MNYKLQLKVLSFLQFCLWGSWLTTLGSYMFVTLKFDGASIGAVYSSLGIAAVFMPALLGIVADKWISAKWVYAFCHLVGAITLFMAASVTTPTEMFVVILINSLAYMPTLGLVNTISYYRLQQAGCDIVTDFPPIRIWGTIGFILAMWAVSFSGFELSHMQLYIGAALSLVLVLFTLTLPHVPVSNQQKNQSWSTMLGLDAFALFKNKRMAIFFIFSMLLGAELQITNMFGNTFLHSFDKDPLFASSFIVQHASVLMSISQISETVFILTIPFFLSRYGIKKVMLISIIAWMLRFGLFAYGDPSPMGTVLLVLSMIVYGCAFDFFNVSGSMFVEQEVKPAIRASAQGMFLMMTNGFGCILGGIVSGKVVEHFTLNGNTDWQTVWLIFAAYSLVLAFAFVVMFKYKHEKTAVGGVPHSA</sequence>
<dbReference type="GeneID" id="92829924"/>
<evidence type="ECO:0000256" key="4">
    <source>
        <dbReference type="ARBA" id="ARBA00022519"/>
    </source>
</evidence>
<comment type="similarity">
    <text evidence="9 10">Belongs to the major facilitator superfamily. Nucleoside:H(+) symporter (NHS) (TC 2.A.1.10) family.</text>
</comment>
<comment type="subcellular location">
    <subcellularLocation>
        <location evidence="1 10">Cell inner membrane</location>
        <topology evidence="1 10">Multi-pass membrane protein</topology>
    </subcellularLocation>
</comment>
<organism evidence="12 13">
    <name type="scientific">Atlantibacter hermannii NBRC 105704</name>
    <dbReference type="NCBI Taxonomy" id="1115512"/>
    <lineage>
        <taxon>Bacteria</taxon>
        <taxon>Pseudomonadati</taxon>
        <taxon>Pseudomonadota</taxon>
        <taxon>Gammaproteobacteria</taxon>
        <taxon>Enterobacterales</taxon>
        <taxon>Enterobacteriaceae</taxon>
        <taxon>Atlantibacter</taxon>
    </lineage>
</organism>
<dbReference type="Pfam" id="PF03825">
    <property type="entry name" value="Nuc_H_symport"/>
    <property type="match status" value="1"/>
</dbReference>
<evidence type="ECO:0000313" key="13">
    <source>
        <dbReference type="Proteomes" id="UP000010297"/>
    </source>
</evidence>
<accession>H5V470</accession>
<dbReference type="NCBIfam" id="TIGR00889">
    <property type="entry name" value="2A0110"/>
    <property type="match status" value="1"/>
</dbReference>
<comment type="function">
    <text evidence="10">Broad-specificity transporter of purine and pyrimidine nucleosides. Transport is driven by a proton motive force.</text>
</comment>
<feature type="transmembrane region" description="Helical" evidence="10">
    <location>
        <begin position="381"/>
        <end position="402"/>
    </location>
</feature>
<dbReference type="CDD" id="cd06177">
    <property type="entry name" value="MFS_NHS"/>
    <property type="match status" value="1"/>
</dbReference>
<dbReference type="GO" id="GO:0015506">
    <property type="term" value="F:nucleoside:proton symporter activity"/>
    <property type="evidence" value="ECO:0007669"/>
    <property type="project" value="UniProtKB-UniRule"/>
</dbReference>
<dbReference type="InterPro" id="IPR033667">
    <property type="entry name" value="NupG"/>
</dbReference>
<keyword evidence="3 10" id="KW-1003">Cell membrane</keyword>
<evidence type="ECO:0000313" key="12">
    <source>
        <dbReference type="EMBL" id="GAB52778.1"/>
    </source>
</evidence>
<evidence type="ECO:0000256" key="7">
    <source>
        <dbReference type="ARBA" id="ARBA00022989"/>
    </source>
</evidence>
<feature type="transmembrane region" description="Helical" evidence="10">
    <location>
        <begin position="137"/>
        <end position="155"/>
    </location>
</feature>
<dbReference type="PANTHER" id="PTHR23522">
    <property type="entry name" value="BLL5896 PROTEIN"/>
    <property type="match status" value="1"/>
</dbReference>
<dbReference type="InterPro" id="IPR020846">
    <property type="entry name" value="MFS_dom"/>
</dbReference>
<dbReference type="HAMAP" id="MF_02049">
    <property type="entry name" value="NupG"/>
    <property type="match status" value="1"/>
</dbReference>
<keyword evidence="2 10" id="KW-0813">Transport</keyword>
<feature type="transmembrane region" description="Helical" evidence="10">
    <location>
        <begin position="306"/>
        <end position="327"/>
    </location>
</feature>
<evidence type="ECO:0000256" key="9">
    <source>
        <dbReference type="ARBA" id="ARBA00061021"/>
    </source>
</evidence>
<evidence type="ECO:0000259" key="11">
    <source>
        <dbReference type="PROSITE" id="PS50850"/>
    </source>
</evidence>
<evidence type="ECO:0000256" key="10">
    <source>
        <dbReference type="HAMAP-Rule" id="MF_02049"/>
    </source>
</evidence>
<feature type="transmembrane region" description="Helical" evidence="10">
    <location>
        <begin position="283"/>
        <end position="300"/>
    </location>
</feature>
<keyword evidence="4 10" id="KW-0997">Cell inner membrane</keyword>
<feature type="transmembrane region" description="Helical" evidence="10">
    <location>
        <begin position="70"/>
        <end position="89"/>
    </location>
</feature>
<protein>
    <recommendedName>
        <fullName evidence="10">Nucleoside permease NupG</fullName>
    </recommendedName>
</protein>
<feature type="domain" description="Major facilitator superfamily (MFS) profile" evidence="11">
    <location>
        <begin position="209"/>
        <end position="418"/>
    </location>
</feature>
<reference evidence="12 13" key="1">
    <citation type="submission" date="2012-02" db="EMBL/GenBank/DDBJ databases">
        <title>Whole genome shotgun sequence of Escherichia hermannii NBRC 105704.</title>
        <authorList>
            <person name="Yoshida I."/>
            <person name="Hosoyama A."/>
            <person name="Tsuchikane K."/>
            <person name="Katsumata H."/>
            <person name="Yamazaki S."/>
            <person name="Fujita N."/>
        </authorList>
    </citation>
    <scope>NUCLEOTIDE SEQUENCE [LARGE SCALE GENOMIC DNA]</scope>
    <source>
        <strain evidence="12 13">NBRC 105704</strain>
    </source>
</reference>
<dbReference type="InterPro" id="IPR036259">
    <property type="entry name" value="MFS_trans_sf"/>
</dbReference>
<dbReference type="FunFam" id="1.20.1250.20:FF:000012">
    <property type="entry name" value="Nucleoside permease NupG"/>
    <property type="match status" value="1"/>
</dbReference>
<dbReference type="FunFam" id="1.20.1250.20:FF:000015">
    <property type="entry name" value="Nucleoside permease NupG"/>
    <property type="match status" value="1"/>
</dbReference>
<feature type="transmembrane region" description="Helical" evidence="10">
    <location>
        <begin position="37"/>
        <end position="58"/>
    </location>
</feature>
<proteinExistence type="inferred from homology"/>
<dbReference type="Gene3D" id="1.20.1250.20">
    <property type="entry name" value="MFS general substrate transporter like domains"/>
    <property type="match status" value="2"/>
</dbReference>
<gene>
    <name evidence="10 12" type="primary">nupG</name>
    <name evidence="12" type="ORF">EH105704_09_00030</name>
</gene>
<dbReference type="GO" id="GO:0005886">
    <property type="term" value="C:plasma membrane"/>
    <property type="evidence" value="ECO:0007669"/>
    <property type="project" value="UniProtKB-SubCell"/>
</dbReference>
<feature type="transmembrane region" description="Helical" evidence="10">
    <location>
        <begin position="255"/>
        <end position="276"/>
    </location>
</feature>
<dbReference type="GO" id="GO:0015213">
    <property type="term" value="F:uridine transmembrane transporter activity"/>
    <property type="evidence" value="ECO:0007669"/>
    <property type="project" value="TreeGrafter"/>
</dbReference>
<feature type="transmembrane region" description="Helical" evidence="10">
    <location>
        <begin position="348"/>
        <end position="369"/>
    </location>
</feature>
<feature type="transmembrane region" description="Helical" evidence="10">
    <location>
        <begin position="211"/>
        <end position="235"/>
    </location>
</feature>
<evidence type="ECO:0000256" key="6">
    <source>
        <dbReference type="ARBA" id="ARBA00022847"/>
    </source>
</evidence>
<evidence type="ECO:0000256" key="1">
    <source>
        <dbReference type="ARBA" id="ARBA00004429"/>
    </source>
</evidence>
<keyword evidence="5 10" id="KW-0812">Transmembrane</keyword>
<evidence type="ECO:0000256" key="8">
    <source>
        <dbReference type="ARBA" id="ARBA00023136"/>
    </source>
</evidence>
<name>H5V470_ATLHE</name>
<dbReference type="eggNOG" id="COG2211">
    <property type="taxonomic scope" value="Bacteria"/>
</dbReference>